<dbReference type="RefSeq" id="WP_258734467.1">
    <property type="nucleotide sequence ID" value="NZ_JANTHY010000006.1"/>
</dbReference>
<protein>
    <submittedName>
        <fullName evidence="3">Aa3-type cytochrome c oxidase subunit IV</fullName>
    </submittedName>
</protein>
<keyword evidence="1" id="KW-0812">Transmembrane</keyword>
<feature type="transmembrane region" description="Helical" evidence="1">
    <location>
        <begin position="79"/>
        <end position="96"/>
    </location>
</feature>
<dbReference type="SUPFAM" id="SSF81469">
    <property type="entry name" value="Bacterial aa3 type cytochrome c oxidase subunit IV"/>
    <property type="match status" value="1"/>
</dbReference>
<feature type="transmembrane region" description="Helical" evidence="1">
    <location>
        <begin position="54"/>
        <end position="73"/>
    </location>
</feature>
<reference evidence="3" key="1">
    <citation type="submission" date="2022-08" db="EMBL/GenBank/DDBJ databases">
        <authorList>
            <person name="Li F."/>
        </authorList>
    </citation>
    <scope>NUCLEOTIDE SEQUENCE</scope>
    <source>
        <strain evidence="3">MQZ15Z-1</strain>
    </source>
</reference>
<evidence type="ECO:0000256" key="1">
    <source>
        <dbReference type="SAM" id="Phobius"/>
    </source>
</evidence>
<dbReference type="InterPro" id="IPR012422">
    <property type="entry name" value="Cyt_c_oxidase_su4_bac-aa3"/>
</dbReference>
<gene>
    <name evidence="3" type="ORF">NVS89_19660</name>
</gene>
<keyword evidence="1" id="KW-0472">Membrane</keyword>
<evidence type="ECO:0000313" key="4">
    <source>
        <dbReference type="Proteomes" id="UP001151088"/>
    </source>
</evidence>
<dbReference type="Proteomes" id="UP001151088">
    <property type="component" value="Unassembled WGS sequence"/>
</dbReference>
<dbReference type="Gene3D" id="1.20.5.160">
    <property type="entry name" value="Bacterial aa3 type cytochrome c oxidase subunit IV"/>
    <property type="match status" value="1"/>
</dbReference>
<dbReference type="InterPro" id="IPR036596">
    <property type="entry name" value="Cyt-C_aa3_sf"/>
</dbReference>
<comment type="caution">
    <text evidence="3">The sequence shown here is derived from an EMBL/GenBank/DDBJ whole genome shotgun (WGS) entry which is preliminary data.</text>
</comment>
<keyword evidence="4" id="KW-1185">Reference proteome</keyword>
<organism evidence="3 4">
    <name type="scientific">Ancylobacter mangrovi</name>
    <dbReference type="NCBI Taxonomy" id="2972472"/>
    <lineage>
        <taxon>Bacteria</taxon>
        <taxon>Pseudomonadati</taxon>
        <taxon>Pseudomonadota</taxon>
        <taxon>Alphaproteobacteria</taxon>
        <taxon>Hyphomicrobiales</taxon>
        <taxon>Xanthobacteraceae</taxon>
        <taxon>Ancylobacter</taxon>
    </lineage>
</organism>
<evidence type="ECO:0000259" key="2">
    <source>
        <dbReference type="Pfam" id="PF07835"/>
    </source>
</evidence>
<keyword evidence="1" id="KW-1133">Transmembrane helix</keyword>
<name>A0A9X2PEP7_9HYPH</name>
<evidence type="ECO:0000313" key="3">
    <source>
        <dbReference type="EMBL" id="MCS0497309.1"/>
    </source>
</evidence>
<dbReference type="EMBL" id="JANTHZ010000012">
    <property type="protein sequence ID" value="MCS0497309.1"/>
    <property type="molecule type" value="Genomic_DNA"/>
</dbReference>
<dbReference type="Pfam" id="PF07835">
    <property type="entry name" value="COX4_pro_2"/>
    <property type="match status" value="1"/>
</dbReference>
<feature type="transmembrane region" description="Helical" evidence="1">
    <location>
        <begin position="26"/>
        <end position="47"/>
    </location>
</feature>
<sequence length="97" mass="10033">MADHGAPEYATADGNDYAEHTGTYHLFTKMTLVGTLGVACFMLSLALGGANGHWGLFTIGTLASVAVTAIGLASEDGKPKFLFGLLAILAFLLILTS</sequence>
<proteinExistence type="predicted"/>
<dbReference type="AlphaFoldDB" id="A0A9X2PEP7"/>
<accession>A0A9X2PEP7</accession>
<feature type="domain" description="Cytochrome c oxidase subunit IV bacterial aa3 type" evidence="2">
    <location>
        <begin position="4"/>
        <end position="47"/>
    </location>
</feature>